<keyword evidence="14" id="KW-1185">Reference proteome</keyword>
<comment type="catalytic activity">
    <reaction evidence="8">
        <text>2-C-methyl-D-erythritol 4-phosphate + NADP(+) = 1-deoxy-D-xylulose 5-phosphate + NADPH + H(+)</text>
        <dbReference type="Rhea" id="RHEA:13717"/>
        <dbReference type="ChEBI" id="CHEBI:15378"/>
        <dbReference type="ChEBI" id="CHEBI:57783"/>
        <dbReference type="ChEBI" id="CHEBI:57792"/>
        <dbReference type="ChEBI" id="CHEBI:58262"/>
        <dbReference type="ChEBI" id="CHEBI:58349"/>
        <dbReference type="EC" id="1.1.1.267"/>
    </reaction>
    <physiologicalReaction direction="right-to-left" evidence="8">
        <dbReference type="Rhea" id="RHEA:13719"/>
    </physiologicalReaction>
</comment>
<dbReference type="SUPFAM" id="SSF69055">
    <property type="entry name" value="1-deoxy-D-xylulose-5-phosphate reductoisomerase, C-terminal domain"/>
    <property type="match status" value="1"/>
</dbReference>
<organism evidence="13 14">
    <name type="scientific">Usitatibacter palustris</name>
    <dbReference type="NCBI Taxonomy" id="2732487"/>
    <lineage>
        <taxon>Bacteria</taxon>
        <taxon>Pseudomonadati</taxon>
        <taxon>Pseudomonadota</taxon>
        <taxon>Betaproteobacteria</taxon>
        <taxon>Nitrosomonadales</taxon>
        <taxon>Usitatibacteraceae</taxon>
        <taxon>Usitatibacter</taxon>
    </lineage>
</organism>
<dbReference type="NCBIfam" id="TIGR00243">
    <property type="entry name" value="Dxr"/>
    <property type="match status" value="1"/>
</dbReference>
<dbReference type="InterPro" id="IPR013512">
    <property type="entry name" value="DXP_reductoisomerase_N"/>
</dbReference>
<dbReference type="Gene3D" id="3.40.50.720">
    <property type="entry name" value="NAD(P)-binding Rossmann-like Domain"/>
    <property type="match status" value="1"/>
</dbReference>
<feature type="binding site" evidence="9">
    <location>
        <position position="12"/>
    </location>
    <ligand>
        <name>NADPH</name>
        <dbReference type="ChEBI" id="CHEBI:57783"/>
    </ligand>
</feature>
<evidence type="ECO:0000256" key="1">
    <source>
        <dbReference type="ARBA" id="ARBA00005094"/>
    </source>
</evidence>
<feature type="binding site" evidence="9">
    <location>
        <position position="215"/>
    </location>
    <ligand>
        <name>NADPH</name>
        <dbReference type="ChEBI" id="CHEBI:57783"/>
    </ligand>
</feature>
<evidence type="ECO:0000256" key="7">
    <source>
        <dbReference type="ARBA" id="ARBA00023229"/>
    </source>
</evidence>
<feature type="binding site" evidence="9">
    <location>
        <position position="13"/>
    </location>
    <ligand>
        <name>NADPH</name>
        <dbReference type="ChEBI" id="CHEBI:57783"/>
    </ligand>
</feature>
<keyword evidence="7 9" id="KW-0414">Isoprene biosynthesis</keyword>
<feature type="binding site" evidence="9">
    <location>
        <position position="153"/>
    </location>
    <ligand>
        <name>1-deoxy-D-xylulose 5-phosphate</name>
        <dbReference type="ChEBI" id="CHEBI:57792"/>
    </ligand>
</feature>
<name>A0A6M4H4E6_9PROT</name>
<dbReference type="PANTHER" id="PTHR30525:SF0">
    <property type="entry name" value="1-DEOXY-D-XYLULOSE 5-PHOSPHATE REDUCTOISOMERASE, CHLOROPLASTIC"/>
    <property type="match status" value="1"/>
</dbReference>
<keyword evidence="5 9" id="KW-0560">Oxidoreductase</keyword>
<dbReference type="InterPro" id="IPR036169">
    <property type="entry name" value="DXPR_C_sf"/>
</dbReference>
<keyword evidence="6 9" id="KW-0464">Manganese</keyword>
<evidence type="ECO:0000256" key="2">
    <source>
        <dbReference type="ARBA" id="ARBA00006825"/>
    </source>
</evidence>
<dbReference type="Pfam" id="PF08436">
    <property type="entry name" value="DXP_redisom_C"/>
    <property type="match status" value="1"/>
</dbReference>
<keyword evidence="9" id="KW-0460">Magnesium</keyword>
<dbReference type="PANTHER" id="PTHR30525">
    <property type="entry name" value="1-DEOXY-D-XYLULOSE 5-PHOSPHATE REDUCTOISOMERASE"/>
    <property type="match status" value="1"/>
</dbReference>
<feature type="binding site" evidence="9">
    <location>
        <position position="228"/>
    </location>
    <ligand>
        <name>1-deoxy-D-xylulose 5-phosphate</name>
        <dbReference type="ChEBI" id="CHEBI:57792"/>
    </ligand>
</feature>
<dbReference type="KEGG" id="upl:DSM104440_00945"/>
<feature type="binding site" evidence="9">
    <location>
        <position position="38"/>
    </location>
    <ligand>
        <name>NADPH</name>
        <dbReference type="ChEBI" id="CHEBI:57783"/>
    </ligand>
</feature>
<dbReference type="InParanoid" id="A0A6M4H4E6"/>
<protein>
    <recommendedName>
        <fullName evidence="9">1-deoxy-D-xylulose 5-phosphate reductoisomerase</fullName>
        <shortName evidence="9">DXP reductoisomerase</shortName>
        <ecNumber evidence="9">1.1.1.267</ecNumber>
    </recommendedName>
    <alternativeName>
        <fullName evidence="9">1-deoxyxylulose-5-phosphate reductoisomerase</fullName>
    </alternativeName>
    <alternativeName>
        <fullName evidence="9">2-C-methyl-D-erythritol 4-phosphate synthase</fullName>
    </alternativeName>
</protein>
<dbReference type="AlphaFoldDB" id="A0A6M4H4E6"/>
<feature type="binding site" evidence="9">
    <location>
        <position position="151"/>
    </location>
    <ligand>
        <name>Mn(2+)</name>
        <dbReference type="ChEBI" id="CHEBI:29035"/>
    </ligand>
</feature>
<comment type="function">
    <text evidence="9">Catalyzes the NADPH-dependent rearrangement and reduction of 1-deoxy-D-xylulose-5-phosphate (DXP) to 2-C-methyl-D-erythritol 4-phosphate (MEP).</text>
</comment>
<dbReference type="Pfam" id="PF13288">
    <property type="entry name" value="DXPR_C"/>
    <property type="match status" value="1"/>
</dbReference>
<dbReference type="GO" id="GO:0051484">
    <property type="term" value="P:isopentenyl diphosphate biosynthetic process, methylerythritol 4-phosphate pathway involved in terpenoid biosynthetic process"/>
    <property type="evidence" value="ECO:0007669"/>
    <property type="project" value="UniProtKB-ARBA"/>
</dbReference>
<sequence length="409" mass="43253">MKKRLAILGSTGSIGANTLDVVARHPDRYEVVALAAGKNDAKLLAQCAEHKPKYAVLADEQGAERLRAALKERGLDTEVLQGPDKLERVATLPEVDAVMAAIVGAAGLPSTIAAARAGKQVLLANKEALVMSGPLFMRAVAEGGATLLPVDSEHSAIFQSLPRGFACGRAGEIERAGVRRILLTASGGPFRTTPPERLTHVTPEQACAHPNWVMGRKISVDSATMMNKGLEVIEAHWLFASPLAAIEVVIHPQSVIHSMVEYHDGSVVAQLGAPDMRTPIACALAWPERIASGAEPLDFATVGRLDFEPLDPARFPCVGLAAEAIAQGGTAPAALNAANEIAVEAFLNRRLKFTDIARVIENALAEVAVEELHDLDQVYAADLEARAFATRSIARLARGDVLAAGLPVK</sequence>
<feature type="binding site" evidence="9">
    <location>
        <position position="186"/>
    </location>
    <ligand>
        <name>1-deoxy-D-xylulose 5-phosphate</name>
        <dbReference type="ChEBI" id="CHEBI:57792"/>
    </ligand>
</feature>
<dbReference type="SUPFAM" id="SSF51735">
    <property type="entry name" value="NAD(P)-binding Rossmann-fold domains"/>
    <property type="match status" value="1"/>
</dbReference>
<keyword evidence="13" id="KW-0413">Isomerase</keyword>
<dbReference type="GO" id="GO:0070402">
    <property type="term" value="F:NADPH binding"/>
    <property type="evidence" value="ECO:0007669"/>
    <property type="project" value="InterPro"/>
</dbReference>
<evidence type="ECO:0000256" key="6">
    <source>
        <dbReference type="ARBA" id="ARBA00023211"/>
    </source>
</evidence>
<dbReference type="PIRSF" id="PIRSF006205">
    <property type="entry name" value="Dxp_reductismrs"/>
    <property type="match status" value="1"/>
</dbReference>
<evidence type="ECO:0000259" key="12">
    <source>
        <dbReference type="Pfam" id="PF13288"/>
    </source>
</evidence>
<evidence type="ECO:0000313" key="13">
    <source>
        <dbReference type="EMBL" id="QJR14152.1"/>
    </source>
</evidence>
<feature type="binding site" evidence="9">
    <location>
        <position position="126"/>
    </location>
    <ligand>
        <name>1-deoxy-D-xylulose 5-phosphate</name>
        <dbReference type="ChEBI" id="CHEBI:57792"/>
    </ligand>
</feature>
<keyword evidence="3 9" id="KW-0479">Metal-binding</keyword>
<dbReference type="FunFam" id="3.40.50.720:FF:000045">
    <property type="entry name" value="1-deoxy-D-xylulose 5-phosphate reductoisomerase"/>
    <property type="match status" value="1"/>
</dbReference>
<evidence type="ECO:0000256" key="9">
    <source>
        <dbReference type="HAMAP-Rule" id="MF_00183"/>
    </source>
</evidence>
<dbReference type="InterPro" id="IPR003821">
    <property type="entry name" value="DXP_reductoisomerase"/>
</dbReference>
<evidence type="ECO:0000256" key="5">
    <source>
        <dbReference type="ARBA" id="ARBA00023002"/>
    </source>
</evidence>
<feature type="binding site" evidence="9">
    <location>
        <position position="227"/>
    </location>
    <ligand>
        <name>1-deoxy-D-xylulose 5-phosphate</name>
        <dbReference type="ChEBI" id="CHEBI:57792"/>
    </ligand>
</feature>
<evidence type="ECO:0000256" key="8">
    <source>
        <dbReference type="ARBA" id="ARBA00048543"/>
    </source>
</evidence>
<feature type="binding site" evidence="9">
    <location>
        <position position="39"/>
    </location>
    <ligand>
        <name>NADPH</name>
        <dbReference type="ChEBI" id="CHEBI:57783"/>
    </ligand>
</feature>
<dbReference type="RefSeq" id="WP_171160938.1">
    <property type="nucleotide sequence ID" value="NZ_CP053073.1"/>
</dbReference>
<dbReference type="GO" id="GO:0030604">
    <property type="term" value="F:1-deoxy-D-xylulose-5-phosphate reductoisomerase activity"/>
    <property type="evidence" value="ECO:0007669"/>
    <property type="project" value="UniProtKB-UniRule"/>
</dbReference>
<feature type="binding site" evidence="9">
    <location>
        <position position="222"/>
    </location>
    <ligand>
        <name>1-deoxy-D-xylulose 5-phosphate</name>
        <dbReference type="ChEBI" id="CHEBI:57792"/>
    </ligand>
</feature>
<evidence type="ECO:0000259" key="10">
    <source>
        <dbReference type="Pfam" id="PF02670"/>
    </source>
</evidence>
<comment type="similarity">
    <text evidence="2 9">Belongs to the DXR family.</text>
</comment>
<feature type="binding site" evidence="9">
    <location>
        <position position="153"/>
    </location>
    <ligand>
        <name>Mn(2+)</name>
        <dbReference type="ChEBI" id="CHEBI:29035"/>
    </ligand>
</feature>
<feature type="binding site" evidence="9">
    <location>
        <position position="127"/>
    </location>
    <ligand>
        <name>NADPH</name>
        <dbReference type="ChEBI" id="CHEBI:57783"/>
    </ligand>
</feature>
<comment type="pathway">
    <text evidence="1 9">Isoprenoid biosynthesis; isopentenyl diphosphate biosynthesis via DXP pathway; isopentenyl diphosphate from 1-deoxy-D-xylulose 5-phosphate: step 1/6.</text>
</comment>
<accession>A0A6M4H4E6</accession>
<dbReference type="FunCoup" id="A0A6M4H4E6">
    <property type="interactions" value="375"/>
</dbReference>
<dbReference type="SUPFAM" id="SSF55347">
    <property type="entry name" value="Glyceraldehyde-3-phosphate dehydrogenase-like, C-terminal domain"/>
    <property type="match status" value="1"/>
</dbReference>
<dbReference type="EMBL" id="CP053073">
    <property type="protein sequence ID" value="QJR14152.1"/>
    <property type="molecule type" value="Genomic_DNA"/>
</dbReference>
<evidence type="ECO:0000256" key="3">
    <source>
        <dbReference type="ARBA" id="ARBA00022723"/>
    </source>
</evidence>
<reference evidence="13 14" key="1">
    <citation type="submission" date="2020-04" db="EMBL/GenBank/DDBJ databases">
        <title>Usitatibacter rugosus gen. nov., sp. nov. and Usitatibacter palustris sp. nov., novel members of Usitatibacteraceae fam. nov. within the order Nitrosomonadales isolated from soil.</title>
        <authorList>
            <person name="Huber K.J."/>
            <person name="Neumann-Schaal M."/>
            <person name="Geppert A."/>
            <person name="Luckner M."/>
            <person name="Wanner G."/>
            <person name="Overmann J."/>
        </authorList>
    </citation>
    <scope>NUCLEOTIDE SEQUENCE [LARGE SCALE GENOMIC DNA]</scope>
    <source>
        <strain evidence="13 14">Swamp67</strain>
    </source>
</reference>
<evidence type="ECO:0000259" key="11">
    <source>
        <dbReference type="Pfam" id="PF08436"/>
    </source>
</evidence>
<proteinExistence type="inferred from homology"/>
<dbReference type="InterPro" id="IPR036291">
    <property type="entry name" value="NAD(P)-bd_dom_sf"/>
</dbReference>
<feature type="domain" description="DXP reductoisomerase C-terminal" evidence="12">
    <location>
        <begin position="271"/>
        <end position="387"/>
    </location>
</feature>
<feature type="binding site" evidence="9">
    <location>
        <position position="231"/>
    </location>
    <ligand>
        <name>Mn(2+)</name>
        <dbReference type="ChEBI" id="CHEBI:29035"/>
    </ligand>
</feature>
<feature type="binding site" evidence="9">
    <location>
        <position position="209"/>
    </location>
    <ligand>
        <name>1-deoxy-D-xylulose 5-phosphate</name>
        <dbReference type="ChEBI" id="CHEBI:57792"/>
    </ligand>
</feature>
<dbReference type="Proteomes" id="UP000503096">
    <property type="component" value="Chromosome"/>
</dbReference>
<evidence type="ECO:0000256" key="4">
    <source>
        <dbReference type="ARBA" id="ARBA00022857"/>
    </source>
</evidence>
<dbReference type="InterPro" id="IPR026877">
    <property type="entry name" value="DXPR_C"/>
</dbReference>
<feature type="binding site" evidence="9">
    <location>
        <position position="37"/>
    </location>
    <ligand>
        <name>NADPH</name>
        <dbReference type="ChEBI" id="CHEBI:57783"/>
    </ligand>
</feature>
<keyword evidence="4 9" id="KW-0521">NADP</keyword>
<dbReference type="InterPro" id="IPR013644">
    <property type="entry name" value="DXP_reductoisomerase_C"/>
</dbReference>
<feature type="binding site" evidence="9">
    <location>
        <position position="125"/>
    </location>
    <ligand>
        <name>NADPH</name>
        <dbReference type="ChEBI" id="CHEBI:57783"/>
    </ligand>
</feature>
<dbReference type="GO" id="GO:0016853">
    <property type="term" value="F:isomerase activity"/>
    <property type="evidence" value="ECO:0007669"/>
    <property type="project" value="UniProtKB-KW"/>
</dbReference>
<evidence type="ECO:0000313" key="14">
    <source>
        <dbReference type="Proteomes" id="UP000503096"/>
    </source>
</evidence>
<dbReference type="HAMAP" id="MF_00183">
    <property type="entry name" value="DXP_reductoisom"/>
    <property type="match status" value="1"/>
</dbReference>
<gene>
    <name evidence="9 13" type="primary">dxr</name>
    <name evidence="13" type="ORF">DSM104440_00945</name>
</gene>
<dbReference type="Pfam" id="PF02670">
    <property type="entry name" value="DXP_reductoisom"/>
    <property type="match status" value="1"/>
</dbReference>
<feature type="binding site" evidence="9">
    <location>
        <position position="231"/>
    </location>
    <ligand>
        <name>1-deoxy-D-xylulose 5-phosphate</name>
        <dbReference type="ChEBI" id="CHEBI:57792"/>
    </ligand>
</feature>
<feature type="binding site" evidence="9">
    <location>
        <position position="14"/>
    </location>
    <ligand>
        <name>NADPH</name>
        <dbReference type="ChEBI" id="CHEBI:57783"/>
    </ligand>
</feature>
<dbReference type="UniPathway" id="UPA00056">
    <property type="reaction ID" value="UER00092"/>
</dbReference>
<feature type="binding site" evidence="9">
    <location>
        <position position="152"/>
    </location>
    <ligand>
        <name>1-deoxy-D-xylulose 5-phosphate</name>
        <dbReference type="ChEBI" id="CHEBI:57792"/>
    </ligand>
</feature>
<feature type="binding site" evidence="9">
    <location>
        <position position="11"/>
    </location>
    <ligand>
        <name>NADPH</name>
        <dbReference type="ChEBI" id="CHEBI:57783"/>
    </ligand>
</feature>
<feature type="domain" description="1-deoxy-D-xylulose 5-phosphate reductoisomerase N-terminal" evidence="10">
    <location>
        <begin position="5"/>
        <end position="133"/>
    </location>
</feature>
<feature type="domain" description="1-deoxy-D-xylulose 5-phosphate reductoisomerase C-terminal" evidence="11">
    <location>
        <begin position="147"/>
        <end position="239"/>
    </location>
</feature>
<dbReference type="NCBIfam" id="NF009114">
    <property type="entry name" value="PRK12464.1"/>
    <property type="match status" value="1"/>
</dbReference>
<dbReference type="NCBIfam" id="NF003938">
    <property type="entry name" value="PRK05447.1-1"/>
    <property type="match status" value="1"/>
</dbReference>
<comment type="cofactor">
    <cofactor evidence="9">
        <name>Mg(2+)</name>
        <dbReference type="ChEBI" id="CHEBI:18420"/>
    </cofactor>
    <cofactor evidence="9">
        <name>Mn(2+)</name>
        <dbReference type="ChEBI" id="CHEBI:29035"/>
    </cofactor>
</comment>
<dbReference type="GO" id="GO:0030145">
    <property type="term" value="F:manganese ion binding"/>
    <property type="evidence" value="ECO:0007669"/>
    <property type="project" value="TreeGrafter"/>
</dbReference>
<dbReference type="EC" id="1.1.1.267" evidence="9"/>
<dbReference type="Gene3D" id="1.10.1740.10">
    <property type="match status" value="1"/>
</dbReference>